<reference evidence="2 3" key="1">
    <citation type="journal article" date="2015" name="Fungal Genet. Biol.">
        <title>Evolution of novel wood decay mechanisms in Agaricales revealed by the genome sequences of Fistulina hepatica and Cylindrobasidium torrendii.</title>
        <authorList>
            <person name="Floudas D."/>
            <person name="Held B.W."/>
            <person name="Riley R."/>
            <person name="Nagy L.G."/>
            <person name="Koehler G."/>
            <person name="Ransdell A.S."/>
            <person name="Younus H."/>
            <person name="Chow J."/>
            <person name="Chiniquy J."/>
            <person name="Lipzen A."/>
            <person name="Tritt A."/>
            <person name="Sun H."/>
            <person name="Haridas S."/>
            <person name="LaButti K."/>
            <person name="Ohm R.A."/>
            <person name="Kues U."/>
            <person name="Blanchette R.A."/>
            <person name="Grigoriev I.V."/>
            <person name="Minto R.E."/>
            <person name="Hibbett D.S."/>
        </authorList>
    </citation>
    <scope>NUCLEOTIDE SEQUENCE [LARGE SCALE GENOMIC DNA]</scope>
    <source>
        <strain evidence="2 3">FP15055 ss-10</strain>
    </source>
</reference>
<evidence type="ECO:0000313" key="2">
    <source>
        <dbReference type="EMBL" id="KIY62114.1"/>
    </source>
</evidence>
<keyword evidence="1" id="KW-1133">Transmembrane helix</keyword>
<keyword evidence="1" id="KW-0812">Transmembrane</keyword>
<dbReference type="AlphaFoldDB" id="A0A0D7AW79"/>
<protein>
    <submittedName>
        <fullName evidence="2">Uncharacterized protein</fullName>
    </submittedName>
</protein>
<keyword evidence="1" id="KW-0472">Membrane</keyword>
<sequence length="270" mass="30977">MASLVPKRCLTAALRANMPPTLVARRTFTRSCRIFPVRPSPGTATRITHGDPLLNKEGALRRRSFWRNSDGKLRKGRIALILLLIIGAVNAGSLYYNYKDRRIVLAFLCARTLVAIDRTVYDRTDFSSFEQTLVYFRWCVLVAKWACYNTSTRRMLSLSGKRHDPLTMDDFAPFLPDVDSTFDRLRKMPDGPARRIFHAKVRAMCEGVHRSTRDYSSYAEEDIERLSNSAPDELSSKKRRAMAKMGIKLVTLIGRTWWAVPKRNRERDGT</sequence>
<keyword evidence="3" id="KW-1185">Reference proteome</keyword>
<accession>A0A0D7AW79</accession>
<evidence type="ECO:0000313" key="3">
    <source>
        <dbReference type="Proteomes" id="UP000054007"/>
    </source>
</evidence>
<dbReference type="EMBL" id="KN880823">
    <property type="protein sequence ID" value="KIY62114.1"/>
    <property type="molecule type" value="Genomic_DNA"/>
</dbReference>
<evidence type="ECO:0000256" key="1">
    <source>
        <dbReference type="SAM" id="Phobius"/>
    </source>
</evidence>
<feature type="transmembrane region" description="Helical" evidence="1">
    <location>
        <begin position="78"/>
        <end position="98"/>
    </location>
</feature>
<gene>
    <name evidence="2" type="ORF">CYLTODRAFT_494868</name>
</gene>
<name>A0A0D7AW79_9AGAR</name>
<proteinExistence type="predicted"/>
<dbReference type="Proteomes" id="UP000054007">
    <property type="component" value="Unassembled WGS sequence"/>
</dbReference>
<organism evidence="2 3">
    <name type="scientific">Cylindrobasidium torrendii FP15055 ss-10</name>
    <dbReference type="NCBI Taxonomy" id="1314674"/>
    <lineage>
        <taxon>Eukaryota</taxon>
        <taxon>Fungi</taxon>
        <taxon>Dikarya</taxon>
        <taxon>Basidiomycota</taxon>
        <taxon>Agaricomycotina</taxon>
        <taxon>Agaricomycetes</taxon>
        <taxon>Agaricomycetidae</taxon>
        <taxon>Agaricales</taxon>
        <taxon>Marasmiineae</taxon>
        <taxon>Physalacriaceae</taxon>
        <taxon>Cylindrobasidium</taxon>
    </lineage>
</organism>